<dbReference type="InterPro" id="IPR046468">
    <property type="entry name" value="Spt20-like_SEP"/>
</dbReference>
<dbReference type="GO" id="GO:0003712">
    <property type="term" value="F:transcription coregulator activity"/>
    <property type="evidence" value="ECO:0000318"/>
    <property type="project" value="GO_Central"/>
</dbReference>
<evidence type="ECO:0000259" key="2">
    <source>
        <dbReference type="Pfam" id="PF12090"/>
    </source>
</evidence>
<feature type="compositionally biased region" description="Polar residues" evidence="1">
    <location>
        <begin position="1404"/>
        <end position="1437"/>
    </location>
</feature>
<dbReference type="GO" id="GO:0006357">
    <property type="term" value="P:regulation of transcription by RNA polymerase II"/>
    <property type="evidence" value="ECO:0000318"/>
    <property type="project" value="GO_Central"/>
</dbReference>
<feature type="region of interest" description="Disordered" evidence="1">
    <location>
        <begin position="515"/>
        <end position="563"/>
    </location>
</feature>
<dbReference type="InterPro" id="IPR021950">
    <property type="entry name" value="Spt20"/>
</dbReference>
<feature type="compositionally biased region" description="Basic and acidic residues" evidence="1">
    <location>
        <begin position="471"/>
        <end position="493"/>
    </location>
</feature>
<feature type="region of interest" description="Disordered" evidence="1">
    <location>
        <begin position="961"/>
        <end position="1023"/>
    </location>
</feature>
<feature type="domain" description="Spt20-like SEP" evidence="2">
    <location>
        <begin position="77"/>
        <end position="226"/>
    </location>
</feature>
<name>W1PC91_AMBTC</name>
<feature type="compositionally biased region" description="Low complexity" evidence="1">
    <location>
        <begin position="861"/>
        <end position="873"/>
    </location>
</feature>
<dbReference type="InterPro" id="IPR046467">
    <property type="entry name" value="PHL_dom"/>
</dbReference>
<feature type="domain" description="PHL" evidence="3">
    <location>
        <begin position="686"/>
        <end position="855"/>
    </location>
</feature>
<feature type="region of interest" description="Disordered" evidence="1">
    <location>
        <begin position="304"/>
        <end position="360"/>
    </location>
</feature>
<dbReference type="eggNOG" id="ENOG502QPW5">
    <property type="taxonomic scope" value="Eukaryota"/>
</dbReference>
<dbReference type="Pfam" id="PF12090">
    <property type="entry name" value="Spt20_SEP"/>
    <property type="match status" value="1"/>
</dbReference>
<feature type="compositionally biased region" description="Low complexity" evidence="1">
    <location>
        <begin position="1363"/>
        <end position="1397"/>
    </location>
</feature>
<reference evidence="5" key="1">
    <citation type="journal article" date="2013" name="Science">
        <title>The Amborella genome and the evolution of flowering plants.</title>
        <authorList>
            <consortium name="Amborella Genome Project"/>
        </authorList>
    </citation>
    <scope>NUCLEOTIDE SEQUENCE [LARGE SCALE GENOMIC DNA]</scope>
</reference>
<organism evidence="4 5">
    <name type="scientific">Amborella trichopoda</name>
    <dbReference type="NCBI Taxonomy" id="13333"/>
    <lineage>
        <taxon>Eukaryota</taxon>
        <taxon>Viridiplantae</taxon>
        <taxon>Streptophyta</taxon>
        <taxon>Embryophyta</taxon>
        <taxon>Tracheophyta</taxon>
        <taxon>Spermatophyta</taxon>
        <taxon>Magnoliopsida</taxon>
        <taxon>Amborellales</taxon>
        <taxon>Amborellaceae</taxon>
        <taxon>Amborella</taxon>
    </lineage>
</organism>
<feature type="region of interest" description="Disordered" evidence="1">
    <location>
        <begin position="470"/>
        <end position="496"/>
    </location>
</feature>
<keyword evidence="5" id="KW-1185">Reference proteome</keyword>
<feature type="compositionally biased region" description="Low complexity" evidence="1">
    <location>
        <begin position="978"/>
        <end position="996"/>
    </location>
</feature>
<feature type="compositionally biased region" description="Polar residues" evidence="1">
    <location>
        <begin position="317"/>
        <end position="356"/>
    </location>
</feature>
<dbReference type="PANTHER" id="PTHR13526">
    <property type="entry name" value="TRANSCRIPTION FACTOR SPT20 HOMOLOG"/>
    <property type="match status" value="1"/>
</dbReference>
<feature type="compositionally biased region" description="Low complexity" evidence="1">
    <location>
        <begin position="1003"/>
        <end position="1019"/>
    </location>
</feature>
<feature type="compositionally biased region" description="Polar residues" evidence="1">
    <location>
        <begin position="642"/>
        <end position="660"/>
    </location>
</feature>
<dbReference type="EMBL" id="KI394011">
    <property type="protein sequence ID" value="ERN05568.1"/>
    <property type="molecule type" value="Genomic_DNA"/>
</dbReference>
<gene>
    <name evidence="4" type="ORF">AMTR_s00007p00266960</name>
</gene>
<feature type="region of interest" description="Disordered" evidence="1">
    <location>
        <begin position="852"/>
        <end position="949"/>
    </location>
</feature>
<protein>
    <submittedName>
        <fullName evidence="4">Uncharacterized protein</fullName>
    </submittedName>
</protein>
<dbReference type="GO" id="GO:0000124">
    <property type="term" value="C:SAGA complex"/>
    <property type="evidence" value="ECO:0000318"/>
    <property type="project" value="GO_Central"/>
</dbReference>
<dbReference type="Proteomes" id="UP000017836">
    <property type="component" value="Unassembled WGS sequence"/>
</dbReference>
<evidence type="ECO:0000313" key="5">
    <source>
        <dbReference type="Proteomes" id="UP000017836"/>
    </source>
</evidence>
<dbReference type="STRING" id="13333.W1PC91"/>
<proteinExistence type="predicted"/>
<feature type="region of interest" description="Disordered" evidence="1">
    <location>
        <begin position="613"/>
        <end position="665"/>
    </location>
</feature>
<evidence type="ECO:0000313" key="4">
    <source>
        <dbReference type="EMBL" id="ERN05568.1"/>
    </source>
</evidence>
<accession>W1PC91</accession>
<dbReference type="OMA" id="VEMQQYA"/>
<evidence type="ECO:0000259" key="3">
    <source>
        <dbReference type="Pfam" id="PF20474"/>
    </source>
</evidence>
<feature type="compositionally biased region" description="Low complexity" evidence="1">
    <location>
        <begin position="554"/>
        <end position="563"/>
    </location>
</feature>
<dbReference type="Pfam" id="PF20474">
    <property type="entry name" value="PHL"/>
    <property type="match status" value="1"/>
</dbReference>
<dbReference type="PANTHER" id="PTHR13526:SF8">
    <property type="entry name" value="TRANSCRIPTION FACTOR SPT20 HOMOLOG"/>
    <property type="match status" value="1"/>
</dbReference>
<evidence type="ECO:0000256" key="1">
    <source>
        <dbReference type="SAM" id="MobiDB-lite"/>
    </source>
</evidence>
<feature type="region of interest" description="Disordered" evidence="1">
    <location>
        <begin position="1214"/>
        <end position="1263"/>
    </location>
</feature>
<feature type="compositionally biased region" description="Basic and acidic residues" evidence="1">
    <location>
        <begin position="528"/>
        <end position="537"/>
    </location>
</feature>
<dbReference type="Gramene" id="ERN05568">
    <property type="protein sequence ID" value="ERN05568"/>
    <property type="gene ID" value="AMTR_s00007p00266960"/>
</dbReference>
<dbReference type="OrthoDB" id="1932706at2759"/>
<dbReference type="HOGENOM" id="CLU_006336_0_0_1"/>
<sequence>MGVTFKLSGTGTRYKPRSPVHDEFSVDSGVNNAGAESVGSKRKKIEADSAEVGSELIAYSVSSTSSGGNLVPTELDASFSVNLLPNGFSLGVPTEKGKPPPLLQDLPKSLHPYDKSSETLFSALESGWLPGDILDDIPCKYLDGVIMCEVRDYRKCVPGPANAVTSGEGVAVHNVHLKMSTENVVKDIPSITDHSWTYSDLMEVEARILKAMQPELCLDPSPKLDRLCTAPALKKLKLGIHRGAEKRQRSGAPAVKVTSSNLSHGKKVLIDRVLETSTCQPGPTMGDGTFPYAHDATIPLPAASNNTGTMRPKSMAPTVSQPRYQSTVNRPRSMVDQQPSTPGPTSLVTTPGQDLTNPYIDPRTFNTSMIGKRDNPQMIPQSDVKRTKLEQMHLNQQYGGTQSENLMGSDMQWKNAMLQQHLEAIGNPSGNIGLQKYPDGSSHAAILEGVSKQDVPVVSSYMEQKAISYGVKEEPSEPEKLEIQEGEKHRDDPQNILEGESDQVGIQRLHSFSRTPYFPHNQGQWHNLDSKKDDGFQKKKTVNSPRVSGAPVHSPVSSKSGEISSGSMGAFYGTGPTNAMVGVQREKTNVSISGQMMGSASVNSAHNDAMMRQNHASASGIAKRSPSLPKNSAMSGVASPASVGNSNTAPLSANSPSTGTPPMANPGTKDSVILERFSKAILLTQRTKLNRKINKIEEYPERKPTTYSLQLLSICLTNAMSIDDLKDANDSNSMAKSLLGGSVNLPKTRSMNFVRTSQFYPENGVQPSIHRVRSRLAMVEKAKDGVVEALVQYGDEDDSEFTASSRDLFPLLPNTVSSHATLPNANYADLLANQYSTLMLRDGYQLMDDQIQLAPRGGGPSTAAQQPSTSASSDQMIGHLPPSNSPLPSPQPSHQTNLLGPRMPPHGNIQAVNLSPGYLPSPRAPPQFMDPTSNLQQQQQQQPRSSPLVTSNQLAQLNATASNHAMGTPTHIMGMGMGMNMGSMGMGTNPSSPSPMHMHLLQHRQQQSQQQQQQQPQQQRKMMTSLGSAMTIPNMMNMNMNMNMGGMTMGGMSGPMMGMQQHNSISSMVKSGMLTTAQAASMANKLRMAHVARVRPTGGGPQMPGLPAMLGQPMGRTPMGTVQRAALASMGPPKMPGTASFYMNHQHQQQQPQMGSPMQTQHQVGAHQMGQMTSQQVGQAALQQMGTLGSQQVGSQQVGQMGSQPMGQVGLQQMGQMGSPQAGPVGSQQMGQMGSPQMGQMGSQQMGQMGSPQVSQMGSPQVGQMGSQQMAQAGSQQMGQVGPQQLCQMAPVGSQQMGPLGAQQMGPLGSHQMGHVGSQQMSQLSSQQIGHLGSSQLGQVGPQQICQVGLQQMAQVGSPSGLVMSQQQAQMSPQQAQMSSPQQQVSSSGGTQQMGSQHVGPASPQLSSQTLGSIGSISSSPMEMQGVSKGNSVNNAG</sequence>
<feature type="region of interest" description="Disordered" evidence="1">
    <location>
        <begin position="1"/>
        <end position="45"/>
    </location>
</feature>
<feature type="region of interest" description="Disordered" evidence="1">
    <location>
        <begin position="1361"/>
        <end position="1437"/>
    </location>
</feature>